<comment type="caution">
    <text evidence="10">The sequence shown here is derived from an EMBL/GenBank/DDBJ whole genome shotgun (WGS) entry which is preliminary data.</text>
</comment>
<feature type="repeat" description="Pumilio" evidence="7">
    <location>
        <begin position="769"/>
        <end position="804"/>
    </location>
</feature>
<feature type="repeat" description="Pumilio" evidence="7">
    <location>
        <begin position="625"/>
        <end position="658"/>
    </location>
</feature>
<evidence type="ECO:0000256" key="5">
    <source>
        <dbReference type="ARBA" id="ARBA00060736"/>
    </source>
</evidence>
<organism evidence="10 11">
    <name type="scientific">Rhodotorula diobovata</name>
    <dbReference type="NCBI Taxonomy" id="5288"/>
    <lineage>
        <taxon>Eukaryota</taxon>
        <taxon>Fungi</taxon>
        <taxon>Dikarya</taxon>
        <taxon>Basidiomycota</taxon>
        <taxon>Pucciniomycotina</taxon>
        <taxon>Microbotryomycetes</taxon>
        <taxon>Sporidiobolales</taxon>
        <taxon>Sporidiobolaceae</taxon>
        <taxon>Rhodotorula</taxon>
    </lineage>
</organism>
<feature type="region of interest" description="Disordered" evidence="8">
    <location>
        <begin position="459"/>
        <end position="528"/>
    </location>
</feature>
<feature type="compositionally biased region" description="Low complexity" evidence="8">
    <location>
        <begin position="273"/>
        <end position="282"/>
    </location>
</feature>
<dbReference type="Gene3D" id="1.25.10.10">
    <property type="entry name" value="Leucine-rich Repeat Variant"/>
    <property type="match status" value="1"/>
</dbReference>
<dbReference type="GO" id="GO:0005737">
    <property type="term" value="C:cytoplasm"/>
    <property type="evidence" value="ECO:0007669"/>
    <property type="project" value="UniProtKB-SubCell"/>
</dbReference>
<feature type="region of interest" description="Disordered" evidence="8">
    <location>
        <begin position="1"/>
        <end position="51"/>
    </location>
</feature>
<dbReference type="EMBL" id="SOZI01000052">
    <property type="protein sequence ID" value="TNY21022.1"/>
    <property type="molecule type" value="Genomic_DNA"/>
</dbReference>
<feature type="region of interest" description="Disordered" evidence="8">
    <location>
        <begin position="920"/>
        <end position="965"/>
    </location>
</feature>
<proteinExistence type="inferred from homology"/>
<evidence type="ECO:0000256" key="3">
    <source>
        <dbReference type="ARBA" id="ARBA00022737"/>
    </source>
</evidence>
<evidence type="ECO:0000256" key="1">
    <source>
        <dbReference type="ARBA" id="ARBA00004496"/>
    </source>
</evidence>
<feature type="domain" description="PUM-HD" evidence="9">
    <location>
        <begin position="569"/>
        <end position="911"/>
    </location>
</feature>
<dbReference type="SMART" id="SM00025">
    <property type="entry name" value="Pumilio"/>
    <property type="match status" value="8"/>
</dbReference>
<evidence type="ECO:0000256" key="7">
    <source>
        <dbReference type="PROSITE-ProRule" id="PRU00317"/>
    </source>
</evidence>
<dbReference type="FunFam" id="1.25.10.10:FF:000004">
    <property type="entry name" value="Pumilio homolog 1 isoform 2"/>
    <property type="match status" value="1"/>
</dbReference>
<dbReference type="PANTHER" id="PTHR12537:SF12">
    <property type="entry name" value="MATERNAL PROTEIN PUMILIO"/>
    <property type="match status" value="1"/>
</dbReference>
<evidence type="ECO:0000313" key="10">
    <source>
        <dbReference type="EMBL" id="TNY21022.1"/>
    </source>
</evidence>
<evidence type="ECO:0000313" key="11">
    <source>
        <dbReference type="Proteomes" id="UP000311382"/>
    </source>
</evidence>
<comment type="similarity">
    <text evidence="5">Belongs to the PUF3 family.</text>
</comment>
<dbReference type="GO" id="GO:0003730">
    <property type="term" value="F:mRNA 3'-UTR binding"/>
    <property type="evidence" value="ECO:0007669"/>
    <property type="project" value="TreeGrafter"/>
</dbReference>
<feature type="repeat" description="Pumilio" evidence="7">
    <location>
        <begin position="841"/>
        <end position="883"/>
    </location>
</feature>
<feature type="compositionally biased region" description="Pro residues" evidence="8">
    <location>
        <begin position="476"/>
        <end position="486"/>
    </location>
</feature>
<accession>A0A5C5FXX8</accession>
<dbReference type="Pfam" id="PF00806">
    <property type="entry name" value="PUF"/>
    <property type="match status" value="8"/>
</dbReference>
<reference evidence="10 11" key="1">
    <citation type="submission" date="2019-03" db="EMBL/GenBank/DDBJ databases">
        <title>Rhodosporidium diobovatum UCD-FST 08-225 genome sequencing, assembly, and annotation.</title>
        <authorList>
            <person name="Fakankun I.U."/>
            <person name="Fristensky B."/>
            <person name="Levin D.B."/>
        </authorList>
    </citation>
    <scope>NUCLEOTIDE SEQUENCE [LARGE SCALE GENOMIC DNA]</scope>
    <source>
        <strain evidence="10 11">UCD-FST 08-225</strain>
    </source>
</reference>
<dbReference type="OrthoDB" id="668540at2759"/>
<keyword evidence="4" id="KW-0694">RNA-binding</keyword>
<dbReference type="Proteomes" id="UP000311382">
    <property type="component" value="Unassembled WGS sequence"/>
</dbReference>
<dbReference type="PROSITE" id="PS50302">
    <property type="entry name" value="PUM"/>
    <property type="match status" value="8"/>
</dbReference>
<dbReference type="STRING" id="5288.A0A5C5FXX8"/>
<dbReference type="InterPro" id="IPR016024">
    <property type="entry name" value="ARM-type_fold"/>
</dbReference>
<dbReference type="InterPro" id="IPR001313">
    <property type="entry name" value="Pumilio_RNA-bd_rpt"/>
</dbReference>
<dbReference type="InterPro" id="IPR011989">
    <property type="entry name" value="ARM-like"/>
</dbReference>
<gene>
    <name evidence="10" type="ORF">DMC30DRAFT_416415</name>
</gene>
<feature type="compositionally biased region" description="Low complexity" evidence="8">
    <location>
        <begin position="459"/>
        <end position="475"/>
    </location>
</feature>
<feature type="compositionally biased region" description="Pro residues" evidence="8">
    <location>
        <begin position="261"/>
        <end position="272"/>
    </location>
</feature>
<feature type="repeat" description="Pumilio" evidence="7">
    <location>
        <begin position="660"/>
        <end position="696"/>
    </location>
</feature>
<feature type="repeat" description="Pumilio" evidence="7">
    <location>
        <begin position="697"/>
        <end position="732"/>
    </location>
</feature>
<sequence>MDSINSSAVPRAAIPPRLGLPRRSSFDPLSSKSSLSLGTLPPPAFGNLPTGLRSVPAIESSRRLGSVFRDVVGSTPTGDGQRTPGGSLVIGAEVFGFGKYAPKEPARRQHVTGGSVDGLDDSRVGSDWPAEFTKSTSSVDDPRPRDASATSNKGLPRLSGDFVRPHLMSSGSSVDLRPSSPATMDALRAPSRSSYLAPSSSLAHSSSDGSHDPSPADSGSSNDHATSNTLHAASTAGTSPGPGLPTDVSPSPGANPYLYPYQPPDPSPPPLGNPYFTHGMGMSPPPMGAGGGGYAPPPPRNGRVAVDPMFSFGQAAAVNAADDELSLGMRSMALNGGGGTGVAGANGLGGQHAPFAPEPYSPTLPGGPGGARDAPQRQGSLPYGAAPYYLPAGSPYNSHQELYAPPPPPMPPFGGPGFYPNDASAGNGGLDSRRGSIAPWGLPMPPFALAPEFAQAASGAASRQGSFPYGPTGVPSMPPPFPPPPGANGAYGSSHLDAAAAANGNGAPGPYGPAVPGGGPGGPYPAGPQLGQQHQIILGRGVRGMEYVAPGPVQPHGFGAGYGPDMRNLRSPLLEEFRGNRNRSWELSDLVGHIVEFSGDQLGSRHIQTKLDTASADDKSLVFAEILPNMLQLSTDVFANYVIQKFFEQGSQVQKTAMAKVLEGHVLQLSLQMYGCRVVQKALEYVLVDQQIRLVKELDGHVVRCARDAQSNHVIQRALERVPPEHLFFITDAVVGQVHLLATHPYGCRVLQRIFENCPPQQTRTLLDELHRYTQNLMQDQYGNYVVQWVLEKGDPADRSLVIAKVFGQLLPLAQQKFASNVVEKCIIYGSEEERVRLLDEVLAPAPDGSSVIKAMLVHPYANYVMQKCLHTAKGKQRDALFADTAAQLANLRKYSSSHSKHLVTIDKLLAAERERKGLPPLYGNGASSPHAHGFGGQPGFHNGGSSASGYTSLVGTPTSQVPPF</sequence>
<keyword evidence="2" id="KW-0963">Cytoplasm</keyword>
<dbReference type="PROSITE" id="PS50303">
    <property type="entry name" value="PUM_HD"/>
    <property type="match status" value="1"/>
</dbReference>
<feature type="compositionally biased region" description="Polar residues" evidence="8">
    <location>
        <begin position="222"/>
        <end position="238"/>
    </location>
</feature>
<dbReference type="InterPro" id="IPR033712">
    <property type="entry name" value="Pumilio_RNA-bd"/>
</dbReference>
<dbReference type="SUPFAM" id="SSF48371">
    <property type="entry name" value="ARM repeat"/>
    <property type="match status" value="1"/>
</dbReference>
<dbReference type="GO" id="GO:0000288">
    <property type="term" value="P:nuclear-transcribed mRNA catabolic process, deadenylation-dependent decay"/>
    <property type="evidence" value="ECO:0007669"/>
    <property type="project" value="TreeGrafter"/>
</dbReference>
<dbReference type="CDD" id="cd07920">
    <property type="entry name" value="Pumilio"/>
    <property type="match status" value="1"/>
</dbReference>
<keyword evidence="3" id="KW-0677">Repeat</keyword>
<evidence type="ECO:0000256" key="8">
    <source>
        <dbReference type="SAM" id="MobiDB-lite"/>
    </source>
</evidence>
<evidence type="ECO:0000256" key="2">
    <source>
        <dbReference type="ARBA" id="ARBA00022490"/>
    </source>
</evidence>
<feature type="repeat" description="Pumilio" evidence="7">
    <location>
        <begin position="589"/>
        <end position="624"/>
    </location>
</feature>
<evidence type="ECO:0000256" key="4">
    <source>
        <dbReference type="ARBA" id="ARBA00022884"/>
    </source>
</evidence>
<dbReference type="AlphaFoldDB" id="A0A5C5FXX8"/>
<feature type="repeat" description="Pumilio" evidence="7">
    <location>
        <begin position="733"/>
        <end position="768"/>
    </location>
</feature>
<feature type="repeat" description="Pumilio" evidence="7">
    <location>
        <begin position="805"/>
        <end position="840"/>
    </location>
</feature>
<feature type="compositionally biased region" description="Low complexity" evidence="8">
    <location>
        <begin position="26"/>
        <end position="39"/>
    </location>
</feature>
<dbReference type="InterPro" id="IPR033133">
    <property type="entry name" value="PUM-HD"/>
</dbReference>
<feature type="compositionally biased region" description="Gly residues" evidence="8">
    <location>
        <begin position="934"/>
        <end position="943"/>
    </location>
</feature>
<evidence type="ECO:0000256" key="6">
    <source>
        <dbReference type="ARBA" id="ARBA00081811"/>
    </source>
</evidence>
<feature type="compositionally biased region" description="Polar residues" evidence="8">
    <location>
        <begin position="946"/>
        <end position="965"/>
    </location>
</feature>
<evidence type="ECO:0000259" key="9">
    <source>
        <dbReference type="PROSITE" id="PS50303"/>
    </source>
</evidence>
<feature type="compositionally biased region" description="Low complexity" evidence="8">
    <location>
        <begin position="188"/>
        <end position="221"/>
    </location>
</feature>
<comment type="subcellular location">
    <subcellularLocation>
        <location evidence="1">Cytoplasm</location>
    </subcellularLocation>
</comment>
<protein>
    <recommendedName>
        <fullName evidence="6">Pumilio homology domain family member 3</fullName>
    </recommendedName>
</protein>
<keyword evidence="11" id="KW-1185">Reference proteome</keyword>
<name>A0A5C5FXX8_9BASI</name>
<dbReference type="PANTHER" id="PTHR12537">
    <property type="entry name" value="RNA BINDING PROTEIN PUMILIO-RELATED"/>
    <property type="match status" value="1"/>
</dbReference>
<feature type="region of interest" description="Disordered" evidence="8">
    <location>
        <begin position="106"/>
        <end position="300"/>
    </location>
</feature>